<dbReference type="GO" id="GO:0000030">
    <property type="term" value="F:mannosyltransferase activity"/>
    <property type="evidence" value="ECO:0007669"/>
    <property type="project" value="TreeGrafter"/>
</dbReference>
<dbReference type="SUPFAM" id="SSF48452">
    <property type="entry name" value="TPR-like"/>
    <property type="match status" value="1"/>
</dbReference>
<reference evidence="5" key="2">
    <citation type="submission" date="2006-01" db="EMBL/GenBank/DDBJ databases">
        <authorList>
            <person name="Genoscope"/>
        </authorList>
    </citation>
    <scope>NUCLEOTIDE SEQUENCE</scope>
</reference>
<evidence type="ECO:0000256" key="2">
    <source>
        <dbReference type="ARBA" id="ARBA00022803"/>
    </source>
</evidence>
<dbReference type="Pfam" id="PF00515">
    <property type="entry name" value="TPR_1"/>
    <property type="match status" value="1"/>
</dbReference>
<keyword evidence="4" id="KW-0472">Membrane</keyword>
<dbReference type="PANTHER" id="PTHR44227:SF3">
    <property type="entry name" value="PROTEIN O-MANNOSYL-TRANSFERASE TMTC4"/>
    <property type="match status" value="1"/>
</dbReference>
<feature type="transmembrane region" description="Helical" evidence="4">
    <location>
        <begin position="137"/>
        <end position="157"/>
    </location>
</feature>
<dbReference type="Pfam" id="PF13181">
    <property type="entry name" value="TPR_8"/>
    <property type="match status" value="1"/>
</dbReference>
<dbReference type="PROSITE" id="PS50005">
    <property type="entry name" value="TPR"/>
    <property type="match status" value="5"/>
</dbReference>
<dbReference type="GO" id="GO:0035269">
    <property type="term" value="P:protein O-linked glycosylation via mannose"/>
    <property type="evidence" value="ECO:0007669"/>
    <property type="project" value="TreeGrafter"/>
</dbReference>
<accession>Q1Q4P7</accession>
<feature type="transmembrane region" description="Helical" evidence="4">
    <location>
        <begin position="86"/>
        <end position="108"/>
    </location>
</feature>
<name>Q1Q4P7_KUEST</name>
<protein>
    <submittedName>
        <fullName evidence="5">Uncharacterized protein</fullName>
    </submittedName>
</protein>
<keyword evidence="4" id="KW-0812">Transmembrane</keyword>
<feature type="transmembrane region" description="Helical" evidence="4">
    <location>
        <begin position="337"/>
        <end position="359"/>
    </location>
</feature>
<dbReference type="PROSITE" id="PS50293">
    <property type="entry name" value="TPR_REGION"/>
    <property type="match status" value="2"/>
</dbReference>
<feature type="repeat" description="TPR" evidence="3">
    <location>
        <begin position="454"/>
        <end position="487"/>
    </location>
</feature>
<keyword evidence="1" id="KW-0677">Repeat</keyword>
<dbReference type="SMART" id="SM00028">
    <property type="entry name" value="TPR"/>
    <property type="match status" value="6"/>
</dbReference>
<gene>
    <name evidence="5" type="ORF">kuste4216</name>
</gene>
<feature type="transmembrane region" description="Helical" evidence="4">
    <location>
        <begin position="408"/>
        <end position="430"/>
    </location>
</feature>
<evidence type="ECO:0000256" key="1">
    <source>
        <dbReference type="ARBA" id="ARBA00022737"/>
    </source>
</evidence>
<evidence type="ECO:0000256" key="4">
    <source>
        <dbReference type="SAM" id="Phobius"/>
    </source>
</evidence>
<evidence type="ECO:0000313" key="5">
    <source>
        <dbReference type="EMBL" id="CAJ74978.1"/>
    </source>
</evidence>
<dbReference type="InterPro" id="IPR011990">
    <property type="entry name" value="TPR-like_helical_dom_sf"/>
</dbReference>
<keyword evidence="2 3" id="KW-0802">TPR repeat</keyword>
<feature type="transmembrane region" description="Helical" evidence="4">
    <location>
        <begin position="115"/>
        <end position="131"/>
    </location>
</feature>
<dbReference type="RefSeq" id="WP_164995141.1">
    <property type="nucleotide sequence ID" value="NZ_CP049055.1"/>
</dbReference>
<feature type="transmembrane region" description="Helical" evidence="4">
    <location>
        <begin position="309"/>
        <end position="331"/>
    </location>
</feature>
<feature type="transmembrane region" description="Helical" evidence="4">
    <location>
        <begin position="5"/>
        <end position="22"/>
    </location>
</feature>
<feature type="repeat" description="TPR" evidence="3">
    <location>
        <begin position="522"/>
        <end position="555"/>
    </location>
</feature>
<feature type="repeat" description="TPR" evidence="3">
    <location>
        <begin position="590"/>
        <end position="623"/>
    </location>
</feature>
<feature type="repeat" description="TPR" evidence="3">
    <location>
        <begin position="556"/>
        <end position="589"/>
    </location>
</feature>
<proteinExistence type="predicted"/>
<dbReference type="InterPro" id="IPR019734">
    <property type="entry name" value="TPR_rpt"/>
</dbReference>
<dbReference type="Gene3D" id="1.25.40.10">
    <property type="entry name" value="Tetratricopeptide repeat domain"/>
    <property type="match status" value="3"/>
</dbReference>
<keyword evidence="4" id="KW-1133">Transmembrane helix</keyword>
<feature type="repeat" description="TPR" evidence="3">
    <location>
        <begin position="488"/>
        <end position="521"/>
    </location>
</feature>
<evidence type="ECO:0000256" key="3">
    <source>
        <dbReference type="PROSITE-ProRule" id="PRU00339"/>
    </source>
</evidence>
<dbReference type="PANTHER" id="PTHR44227">
    <property type="match status" value="1"/>
</dbReference>
<organism evidence="5">
    <name type="scientific">Kuenenia stuttgartiensis</name>
    <dbReference type="NCBI Taxonomy" id="174633"/>
    <lineage>
        <taxon>Bacteria</taxon>
        <taxon>Pseudomonadati</taxon>
        <taxon>Planctomycetota</taxon>
        <taxon>Candidatus Brocadiia</taxon>
        <taxon>Candidatus Brocadiales</taxon>
        <taxon>Candidatus Brocadiaceae</taxon>
        <taxon>Candidatus Kuenenia</taxon>
    </lineage>
</organism>
<dbReference type="EMBL" id="CT573071">
    <property type="protein sequence ID" value="CAJ74978.1"/>
    <property type="molecule type" value="Genomic_DNA"/>
</dbReference>
<feature type="transmembrane region" description="Helical" evidence="4">
    <location>
        <begin position="236"/>
        <end position="257"/>
    </location>
</feature>
<sequence>MKKYFCIYCSLALLFYSFVVYLNCLHNSFVYDDQSTIVDNYFIRHWHNFPDIFTGKYFSLSAELTYRPVVTLSYFVDFTFWKSNPAGYHLTNVLIHSANCVFFFLFCFQLLKKRLTAFVSALLFSSYPLLSESVNAIGFREDLFAFLFMISGFLFFLKSRKDKYFIHYSLSLLCYFFGLFSKEMAITLPVLIILHDLVFPPFLLKNTLLAGRQNNGSVQPINPSISLRLSYLKSGFYRYYSGYLLISLFYLSIRFYFLHNPLESEIQSPLKNPFSSFLTMTHVLAYYIKLLFLPFPLNVDYVIPVSTSIAKISFWISALLLTATGILAFRTKQRNNYIFFCIVWFFITLSPVMNIIPLGNVMAERYLYVPCAGICMAFGILLTKSASFLSSYHERNTVRKPFTFTTTFPISLTLLPALFFLLSGSAYLTLRRNTDWKDGLRLWSKTLTVSPNSARSHINLGNAYEKMDINSAAFEEYKKALKIDPNDADLFNNLGIYYDKMRLYEDAIACYKKSIEIYPQHTQAHNNLGVIYTKERILDEAIREFTKAISINHYYPDAHSNLGIAYYRKGAMDLAEREFLTAISMEPNHAKAHNGLGILYNDRQQFDNAIHAFQTAVKIKPDYANAHMNLGALLLKHKKDKHAALFHLKESIKLDPQQDQATGINKLIQQLEQAN</sequence>
<dbReference type="InterPro" id="IPR052346">
    <property type="entry name" value="O-mannosyl-transferase_TMTC"/>
</dbReference>
<reference evidence="5" key="1">
    <citation type="journal article" date="2006" name="Nature">
        <title>Deciphering the evolution and metabolism of an anammox bacterium from a community genome.</title>
        <authorList>
            <person name="Strous M."/>
            <person name="Pelletier E."/>
            <person name="Mangenot S."/>
            <person name="Rattei T."/>
            <person name="Lehner A."/>
            <person name="Taylor M.W."/>
            <person name="Horn M."/>
            <person name="Daims H."/>
            <person name="Bartol-Mavel D."/>
            <person name="Wincker P."/>
            <person name="Barbe V."/>
            <person name="Fonknechten N."/>
            <person name="Vallenet D."/>
            <person name="Segurens B."/>
            <person name="Schenowitz-Truong C."/>
            <person name="Medigue C."/>
            <person name="Collingro A."/>
            <person name="Snel B."/>
            <person name="Dutilh B.E."/>
            <person name="OpDenCamp H.J.M."/>
            <person name="vanDerDrift C."/>
            <person name="Cirpus I."/>
            <person name="vanDePas-Schoonen K.T."/>
            <person name="Harhangi H.R."/>
            <person name="vanNiftrik L."/>
            <person name="Schmid M."/>
            <person name="Keltjens J."/>
            <person name="vanDeVossenberg J."/>
            <person name="Kartal B."/>
            <person name="Meier H."/>
            <person name="Frishman D."/>
            <person name="Huynen M.A."/>
            <person name="Mewes H."/>
            <person name="Weissenbach J."/>
            <person name="Jetten M.S.M."/>
            <person name="Wagner M."/>
            <person name="LePaslier D."/>
        </authorList>
    </citation>
    <scope>NUCLEOTIDE SEQUENCE</scope>
</reference>
<dbReference type="GO" id="GO:0030968">
    <property type="term" value="P:endoplasmic reticulum unfolded protein response"/>
    <property type="evidence" value="ECO:0007669"/>
    <property type="project" value="TreeGrafter"/>
</dbReference>
<feature type="transmembrane region" description="Helical" evidence="4">
    <location>
        <begin position="366"/>
        <end position="388"/>
    </location>
</feature>
<feature type="transmembrane region" description="Helical" evidence="4">
    <location>
        <begin position="277"/>
        <end position="297"/>
    </location>
</feature>
<dbReference type="Pfam" id="PF13414">
    <property type="entry name" value="TPR_11"/>
    <property type="match status" value="2"/>
</dbReference>
<dbReference type="AlphaFoldDB" id="Q1Q4P7"/>